<dbReference type="GO" id="GO:0003700">
    <property type="term" value="F:DNA-binding transcription factor activity"/>
    <property type="evidence" value="ECO:0007669"/>
    <property type="project" value="InterPro"/>
</dbReference>
<proteinExistence type="predicted"/>
<evidence type="ECO:0000313" key="3">
    <source>
        <dbReference type="Proteomes" id="UP000631114"/>
    </source>
</evidence>
<dbReference type="PROSITE" id="PS51005">
    <property type="entry name" value="NAC"/>
    <property type="match status" value="1"/>
</dbReference>
<accession>A0A835IHQ1</accession>
<dbReference type="EMBL" id="JADFTS010000003">
    <property type="protein sequence ID" value="KAF9616647.1"/>
    <property type="molecule type" value="Genomic_DNA"/>
</dbReference>
<dbReference type="PANTHER" id="PTHR32002:SF35">
    <property type="entry name" value="PROTEIN NLP6"/>
    <property type="match status" value="1"/>
</dbReference>
<dbReference type="PANTHER" id="PTHR32002">
    <property type="entry name" value="PROTEIN NLP8"/>
    <property type="match status" value="1"/>
</dbReference>
<keyword evidence="3" id="KW-1185">Reference proteome</keyword>
<dbReference type="GO" id="GO:0003677">
    <property type="term" value="F:DNA binding"/>
    <property type="evidence" value="ECO:0007669"/>
    <property type="project" value="InterPro"/>
</dbReference>
<organism evidence="2 3">
    <name type="scientific">Coptis chinensis</name>
    <dbReference type="NCBI Taxonomy" id="261450"/>
    <lineage>
        <taxon>Eukaryota</taxon>
        <taxon>Viridiplantae</taxon>
        <taxon>Streptophyta</taxon>
        <taxon>Embryophyta</taxon>
        <taxon>Tracheophyta</taxon>
        <taxon>Spermatophyta</taxon>
        <taxon>Magnoliopsida</taxon>
        <taxon>Ranunculales</taxon>
        <taxon>Ranunculaceae</taxon>
        <taxon>Coptidoideae</taxon>
        <taxon>Coptis</taxon>
    </lineage>
</organism>
<feature type="domain" description="NAC" evidence="1">
    <location>
        <begin position="1"/>
        <end position="25"/>
    </location>
</feature>
<reference evidence="2 3" key="1">
    <citation type="submission" date="2020-10" db="EMBL/GenBank/DDBJ databases">
        <title>The Coptis chinensis genome and diversification of protoberbering-type alkaloids.</title>
        <authorList>
            <person name="Wang B."/>
            <person name="Shu S."/>
            <person name="Song C."/>
            <person name="Liu Y."/>
        </authorList>
    </citation>
    <scope>NUCLEOTIDE SEQUENCE [LARGE SCALE GENOMIC DNA]</scope>
    <source>
        <strain evidence="2">HL-2020</strain>
        <tissue evidence="2">Leaf</tissue>
    </source>
</reference>
<dbReference type="AlphaFoldDB" id="A0A835IHQ1"/>
<sequence length="192" mass="21333">MHEFRLENLHMPPKEEWVLCRVFHKGKEDLSSKKCLEYDTDDAIIGENDGNLGLPDMFSGEGCGMDGRMLNITIAKGCVHLENAEFILSDDCFLLWHCALLLSDPSSVLSQAVNLKSSELLDHPSFEICNGVRQNALVEIFQILTMVCETHKLALAQTWVPCKHRRVLADGGGGVKKSCRSFDGSCMGQVCM</sequence>
<protein>
    <recommendedName>
        <fullName evidence="1">NAC domain-containing protein</fullName>
    </recommendedName>
</protein>
<gene>
    <name evidence="2" type="ORF">IFM89_030881</name>
</gene>
<dbReference type="InterPro" id="IPR003441">
    <property type="entry name" value="NAC-dom"/>
</dbReference>
<evidence type="ECO:0000313" key="2">
    <source>
        <dbReference type="EMBL" id="KAF9616647.1"/>
    </source>
</evidence>
<name>A0A835IHQ1_9MAGN</name>
<evidence type="ECO:0000259" key="1">
    <source>
        <dbReference type="PROSITE" id="PS51005"/>
    </source>
</evidence>
<comment type="caution">
    <text evidence="2">The sequence shown here is derived from an EMBL/GenBank/DDBJ whole genome shotgun (WGS) entry which is preliminary data.</text>
</comment>
<dbReference type="InterPro" id="IPR045012">
    <property type="entry name" value="NLP"/>
</dbReference>
<dbReference type="Proteomes" id="UP000631114">
    <property type="component" value="Unassembled WGS sequence"/>
</dbReference>
<dbReference type="InterPro" id="IPR055081">
    <property type="entry name" value="NLP1-9_GAF"/>
</dbReference>
<dbReference type="Pfam" id="PF22922">
    <property type="entry name" value="GAF_NLP"/>
    <property type="match status" value="1"/>
</dbReference>
<dbReference type="OrthoDB" id="6270329at2759"/>